<keyword evidence="7" id="KW-0106">Calcium</keyword>
<evidence type="ECO:0000256" key="7">
    <source>
        <dbReference type="ARBA" id="ARBA00022837"/>
    </source>
</evidence>
<dbReference type="GO" id="GO:0046872">
    <property type="term" value="F:metal ion binding"/>
    <property type="evidence" value="ECO:0007669"/>
    <property type="project" value="UniProtKB-KW"/>
</dbReference>
<dbReference type="InterPro" id="IPR029058">
    <property type="entry name" value="AB_hydrolase_fold"/>
</dbReference>
<keyword evidence="3" id="KW-0858">Xylan degradation</keyword>
<dbReference type="PANTHER" id="PTHR33938">
    <property type="entry name" value="FERULOYL ESTERASE B-RELATED"/>
    <property type="match status" value="1"/>
</dbReference>
<evidence type="ECO:0000256" key="3">
    <source>
        <dbReference type="ARBA" id="ARBA00022651"/>
    </source>
</evidence>
<keyword evidence="3" id="KW-0119">Carbohydrate metabolism</keyword>
<dbReference type="PANTHER" id="PTHR33938:SF15">
    <property type="entry name" value="FERULOYL ESTERASE B-RELATED"/>
    <property type="match status" value="1"/>
</dbReference>
<evidence type="ECO:0000256" key="4">
    <source>
        <dbReference type="ARBA" id="ARBA00022723"/>
    </source>
</evidence>
<feature type="signal peptide" evidence="10">
    <location>
        <begin position="1"/>
        <end position="21"/>
    </location>
</feature>
<keyword evidence="2" id="KW-0719">Serine esterase</keyword>
<comment type="catalytic activity">
    <reaction evidence="9">
        <text>feruloyl-polysaccharide + H2O = ferulate + polysaccharide.</text>
        <dbReference type="EC" id="3.1.1.73"/>
    </reaction>
</comment>
<keyword evidence="4" id="KW-0479">Metal-binding</keyword>
<evidence type="ECO:0000313" key="12">
    <source>
        <dbReference type="Proteomes" id="UP000799766"/>
    </source>
</evidence>
<protein>
    <recommendedName>
        <fullName evidence="10">Carboxylic ester hydrolase</fullName>
        <ecNumber evidence="10">3.1.1.-</ecNumber>
    </recommendedName>
</protein>
<keyword evidence="6 10" id="KW-0378">Hydrolase</keyword>
<comment type="similarity">
    <text evidence="1 10">Belongs to the tannase family.</text>
</comment>
<evidence type="ECO:0000313" key="11">
    <source>
        <dbReference type="EMBL" id="KAF2461847.1"/>
    </source>
</evidence>
<evidence type="ECO:0000256" key="6">
    <source>
        <dbReference type="ARBA" id="ARBA00022801"/>
    </source>
</evidence>
<sequence>MALLICFALLILAFFRQIAFGQWDEFLVECGSSEPIHIPSDDFNAYIVSSTHVPANGLNEGGKWNTYPFCQVWAYIEYGSGDVVNFQLWLPDAEFYNGKYTAVGNGGMAGYISVWDMMTPLNSGFAVAGGDSGHKSSDNNGGSGAPGVYLPYLHDLDQTLAWIHNSIAIFTEAATFMISEYYAQEILYKYYVGCSTGGAQGFALAQYHPDLFDGIVAGCPGNWYSHLALSFLWNYQQASKLNAFMNQETLNFITTKAVEACDTIDGVQDGVIENPLNCDFDIEDLRCPPGVTVIPDAPDNSTVPSSSNSSGVACLSDAQVEATKGIYAGPLDLRSGFNTYPGFDIGSETQWLSQEGDLAKGFSIPILQNLVYRDLTYDASEFDWGNNIGDLDINAGLLIDAISPNLTEFRDAGGKMIVFQGWTDPYNAATWPIEHLEQIESHTGDTSSFFKLFMIPGGGHCGAASGYPQVPANYQTGVRLRDWVESGVEPQFVVSTSPPDGSVRTRMLCPWPKVAVYQGGDSESWESYSCGDWLHNGQYW</sequence>
<evidence type="ECO:0000256" key="2">
    <source>
        <dbReference type="ARBA" id="ARBA00022487"/>
    </source>
</evidence>
<gene>
    <name evidence="11" type="ORF">BDY21DRAFT_388934</name>
</gene>
<evidence type="ECO:0000256" key="1">
    <source>
        <dbReference type="ARBA" id="ARBA00006249"/>
    </source>
</evidence>
<dbReference type="OrthoDB" id="3039123at2759"/>
<feature type="chain" id="PRO_5025712563" description="Carboxylic ester hydrolase" evidence="10">
    <location>
        <begin position="22"/>
        <end position="540"/>
    </location>
</feature>
<evidence type="ECO:0000256" key="5">
    <source>
        <dbReference type="ARBA" id="ARBA00022729"/>
    </source>
</evidence>
<dbReference type="EC" id="3.1.1.-" evidence="10"/>
<dbReference type="AlphaFoldDB" id="A0A6A6PDL7"/>
<accession>A0A6A6PDL7</accession>
<evidence type="ECO:0000256" key="9">
    <source>
        <dbReference type="ARBA" id="ARBA00034075"/>
    </source>
</evidence>
<keyword evidence="8" id="KW-1015">Disulfide bond</keyword>
<dbReference type="Gene3D" id="3.40.50.1820">
    <property type="entry name" value="alpha/beta hydrolase"/>
    <property type="match status" value="1"/>
</dbReference>
<organism evidence="11 12">
    <name type="scientific">Lineolata rhizophorae</name>
    <dbReference type="NCBI Taxonomy" id="578093"/>
    <lineage>
        <taxon>Eukaryota</taxon>
        <taxon>Fungi</taxon>
        <taxon>Dikarya</taxon>
        <taxon>Ascomycota</taxon>
        <taxon>Pezizomycotina</taxon>
        <taxon>Dothideomycetes</taxon>
        <taxon>Dothideomycetes incertae sedis</taxon>
        <taxon>Lineolatales</taxon>
        <taxon>Lineolataceae</taxon>
        <taxon>Lineolata</taxon>
    </lineage>
</organism>
<keyword evidence="12" id="KW-1185">Reference proteome</keyword>
<name>A0A6A6PDL7_9PEZI</name>
<dbReference type="InterPro" id="IPR011118">
    <property type="entry name" value="Tannase/feruloyl_esterase"/>
</dbReference>
<keyword evidence="5 10" id="KW-0732">Signal</keyword>
<dbReference type="EMBL" id="MU001670">
    <property type="protein sequence ID" value="KAF2461847.1"/>
    <property type="molecule type" value="Genomic_DNA"/>
</dbReference>
<dbReference type="SUPFAM" id="SSF53474">
    <property type="entry name" value="alpha/beta-Hydrolases"/>
    <property type="match status" value="1"/>
</dbReference>
<keyword evidence="3" id="KW-0624">Polysaccharide degradation</keyword>
<reference evidence="11" key="1">
    <citation type="journal article" date="2020" name="Stud. Mycol.">
        <title>101 Dothideomycetes genomes: a test case for predicting lifestyles and emergence of pathogens.</title>
        <authorList>
            <person name="Haridas S."/>
            <person name="Albert R."/>
            <person name="Binder M."/>
            <person name="Bloem J."/>
            <person name="Labutti K."/>
            <person name="Salamov A."/>
            <person name="Andreopoulos B."/>
            <person name="Baker S."/>
            <person name="Barry K."/>
            <person name="Bills G."/>
            <person name="Bluhm B."/>
            <person name="Cannon C."/>
            <person name="Castanera R."/>
            <person name="Culley D."/>
            <person name="Daum C."/>
            <person name="Ezra D."/>
            <person name="Gonzalez J."/>
            <person name="Henrissat B."/>
            <person name="Kuo A."/>
            <person name="Liang C."/>
            <person name="Lipzen A."/>
            <person name="Lutzoni F."/>
            <person name="Magnuson J."/>
            <person name="Mondo S."/>
            <person name="Nolan M."/>
            <person name="Ohm R."/>
            <person name="Pangilinan J."/>
            <person name="Park H.-J."/>
            <person name="Ramirez L."/>
            <person name="Alfaro M."/>
            <person name="Sun H."/>
            <person name="Tritt A."/>
            <person name="Yoshinaga Y."/>
            <person name="Zwiers L.-H."/>
            <person name="Turgeon B."/>
            <person name="Goodwin S."/>
            <person name="Spatafora J."/>
            <person name="Crous P."/>
            <person name="Grigoriev I."/>
        </authorList>
    </citation>
    <scope>NUCLEOTIDE SEQUENCE</scope>
    <source>
        <strain evidence="11">ATCC 16933</strain>
    </source>
</reference>
<dbReference type="Proteomes" id="UP000799766">
    <property type="component" value="Unassembled WGS sequence"/>
</dbReference>
<dbReference type="GO" id="GO:0045493">
    <property type="term" value="P:xylan catabolic process"/>
    <property type="evidence" value="ECO:0007669"/>
    <property type="project" value="UniProtKB-KW"/>
</dbReference>
<proteinExistence type="inferred from homology"/>
<evidence type="ECO:0000256" key="10">
    <source>
        <dbReference type="RuleBase" id="RU361238"/>
    </source>
</evidence>
<evidence type="ECO:0000256" key="8">
    <source>
        <dbReference type="ARBA" id="ARBA00023157"/>
    </source>
</evidence>
<dbReference type="GO" id="GO:0030600">
    <property type="term" value="F:feruloyl esterase activity"/>
    <property type="evidence" value="ECO:0007669"/>
    <property type="project" value="UniProtKB-EC"/>
</dbReference>
<dbReference type="Pfam" id="PF07519">
    <property type="entry name" value="Tannase"/>
    <property type="match status" value="1"/>
</dbReference>